<proteinExistence type="predicted"/>
<evidence type="ECO:0000313" key="2">
    <source>
        <dbReference type="Proteomes" id="UP000269396"/>
    </source>
</evidence>
<accession>A0A183PJQ8</accession>
<protein>
    <submittedName>
        <fullName evidence="1">Uncharacterized protein</fullName>
    </submittedName>
</protein>
<sequence>MSRQFYCMWRKLGELRRPSFRRYKCLLTVVYAKYFGFIGWTLSATTYCGREQTRFRGGEIKKKKKRRWKWIGHILRKSPNCVTRQGLTWNPEGER</sequence>
<keyword evidence="2" id="KW-1185">Reference proteome</keyword>
<dbReference type="EMBL" id="UZAL01034816">
    <property type="protein sequence ID" value="VDP66300.1"/>
    <property type="molecule type" value="Genomic_DNA"/>
</dbReference>
<dbReference type="AlphaFoldDB" id="A0A183PJQ8"/>
<name>A0A183PJQ8_9TREM</name>
<dbReference type="Proteomes" id="UP000269396">
    <property type="component" value="Unassembled WGS sequence"/>
</dbReference>
<evidence type="ECO:0000313" key="1">
    <source>
        <dbReference type="EMBL" id="VDP66300.1"/>
    </source>
</evidence>
<gene>
    <name evidence="1" type="ORF">SMTD_LOCUS14594</name>
</gene>
<feature type="non-terminal residue" evidence="1">
    <location>
        <position position="95"/>
    </location>
</feature>
<reference evidence="1 2" key="1">
    <citation type="submission" date="2018-11" db="EMBL/GenBank/DDBJ databases">
        <authorList>
            <consortium name="Pathogen Informatics"/>
        </authorList>
    </citation>
    <scope>NUCLEOTIDE SEQUENCE [LARGE SCALE GENOMIC DNA]</scope>
    <source>
        <strain>Denwood</strain>
        <strain evidence="2">Zambia</strain>
    </source>
</reference>
<organism evidence="1 2">
    <name type="scientific">Schistosoma mattheei</name>
    <dbReference type="NCBI Taxonomy" id="31246"/>
    <lineage>
        <taxon>Eukaryota</taxon>
        <taxon>Metazoa</taxon>
        <taxon>Spiralia</taxon>
        <taxon>Lophotrochozoa</taxon>
        <taxon>Platyhelminthes</taxon>
        <taxon>Trematoda</taxon>
        <taxon>Digenea</taxon>
        <taxon>Strigeidida</taxon>
        <taxon>Schistosomatoidea</taxon>
        <taxon>Schistosomatidae</taxon>
        <taxon>Schistosoma</taxon>
    </lineage>
</organism>